<dbReference type="CDD" id="cd10032">
    <property type="entry name" value="UDG-F6_HDG"/>
    <property type="match status" value="1"/>
</dbReference>
<dbReference type="NCBIfam" id="TIGR04274">
    <property type="entry name" value="hypoxanDNAglyco"/>
    <property type="match status" value="1"/>
</dbReference>
<dbReference type="InterPro" id="IPR026353">
    <property type="entry name" value="Hypoxan-DNA_Glyclase"/>
</dbReference>
<evidence type="ECO:0000313" key="1">
    <source>
        <dbReference type="EMBL" id="KHO22483.1"/>
    </source>
</evidence>
<dbReference type="Proteomes" id="UP000031004">
    <property type="component" value="Unassembled WGS sequence"/>
</dbReference>
<organism evidence="1 2">
    <name type="scientific">Mycolicibacterium setense</name>
    <dbReference type="NCBI Taxonomy" id="431269"/>
    <lineage>
        <taxon>Bacteria</taxon>
        <taxon>Bacillati</taxon>
        <taxon>Actinomycetota</taxon>
        <taxon>Actinomycetes</taxon>
        <taxon>Mycobacteriales</taxon>
        <taxon>Mycobacteriaceae</taxon>
        <taxon>Mycolicibacterium</taxon>
    </lineage>
</organism>
<gene>
    <name evidence="1" type="ORF">QQ44_19430</name>
</gene>
<dbReference type="RefSeq" id="WP_039323548.1">
    <property type="nucleotide sequence ID" value="NZ_JTLZ01000009.1"/>
</dbReference>
<keyword evidence="2" id="KW-1185">Reference proteome</keyword>
<proteinExistence type="predicted"/>
<reference evidence="1 2" key="1">
    <citation type="submission" date="2014-11" db="EMBL/GenBank/DDBJ databases">
        <title>Mycobacterium setense Manresensis Genome.</title>
        <authorList>
            <person name="Rech G."/>
            <person name="Sumoy L."/>
        </authorList>
    </citation>
    <scope>NUCLEOTIDE SEQUENCE [LARGE SCALE GENOMIC DNA]</scope>
    <source>
        <strain evidence="1 2">Manresensis</strain>
    </source>
</reference>
<name>A0ABR4YRL4_9MYCO</name>
<dbReference type="InterPro" id="IPR036895">
    <property type="entry name" value="Uracil-DNA_glycosylase-like_sf"/>
</dbReference>
<dbReference type="SUPFAM" id="SSF52141">
    <property type="entry name" value="Uracil-DNA glycosylase-like"/>
    <property type="match status" value="1"/>
</dbReference>
<dbReference type="Gene3D" id="3.40.470.10">
    <property type="entry name" value="Uracil-DNA glycosylase-like domain"/>
    <property type="match status" value="1"/>
</dbReference>
<protein>
    <submittedName>
        <fullName evidence="1">DNA glycosylase</fullName>
    </submittedName>
</protein>
<evidence type="ECO:0000313" key="2">
    <source>
        <dbReference type="Proteomes" id="UP000031004"/>
    </source>
</evidence>
<accession>A0ABR4YRL4</accession>
<dbReference type="EMBL" id="JTLZ01000009">
    <property type="protein sequence ID" value="KHO22483.1"/>
    <property type="molecule type" value="Genomic_DNA"/>
</dbReference>
<sequence>MTELLHGLAPIVGDHPRVLVLGNMPSVMSLASGEYYGNPRNAFWRITGSLFEFRPDAPYSARVAALCAHQVAVWDVLRSCRRAGSLDSAVERDSMVPNDFASFFATDRTVERLVFNGAAAEANYLRLVGSPSFPWLRAPSTSPAQTMRFEDKMAAWRVALGG</sequence>
<comment type="caution">
    <text evidence="1">The sequence shown here is derived from an EMBL/GenBank/DDBJ whole genome shotgun (WGS) entry which is preliminary data.</text>
</comment>